<sequence>MANDLPETSVPDINPLLQNNKEFAQTNSNSSKNSGLLNEKTCDAQKSLQDILDNSSKDIYPELYCLSDILGTEEYRSPEPQSNKDNFDHQSVLEKNFKNNLTSKQLYWNLFFQLAENAQFGKNKLHNITRLKNTTNKNISIRNSCSILKSTCICIGAFGSNYEFDYKPKCMDIENNNQEIDDCSSLDLKQSCFIPKDKANMSQPNSKAQIVNDVDGRNQKTDDKIYAITKISSKPLQGISSRTYSTCESIDHSKSSSVLSVKDNNSISSNKGNISSADHYKDINQNNMDLETKALNHSFSAKNNTFHVQKSHINTDLTMFSGIEENDKLKQMAAVELVSNEIPPKIDVNTKNIEHDISLLAIQSVNITQNNFDIKNNEKEGIKRESLINPSSYNQNVITFDCSTDLAQVEKIYSNTLKAVKNIHDQSDSSSLHISKNKLEQISNNPKIQNLKATDYKSNHIEAKNKDKYKNTLNTIPETSPLDIDSKLVNTSKNDIKKASILEKTSTFNKADNTKAKHTSHNLEKYSLEKANLKDKTIITKNITDIKKNNHNIDNYKKIDHEKNAELNADRASISSAKNSVIGFVRRKISLKSRPVSMFSKVTNITENTLLEKPSKETSNTTSLSSKPKQIFKNIKHALSIKSKTSRNNSL</sequence>
<evidence type="ECO:0000256" key="1">
    <source>
        <dbReference type="SAM" id="MobiDB-lite"/>
    </source>
</evidence>
<feature type="compositionally biased region" description="Low complexity" evidence="1">
    <location>
        <begin position="264"/>
        <end position="276"/>
    </location>
</feature>
<dbReference type="AlphaFoldDB" id="A0A2T9YLZ0"/>
<comment type="caution">
    <text evidence="2">The sequence shown here is derived from an EMBL/GenBank/DDBJ whole genome shotgun (WGS) entry which is preliminary data.</text>
</comment>
<keyword evidence="3" id="KW-1185">Reference proteome</keyword>
<feature type="region of interest" description="Disordered" evidence="1">
    <location>
        <begin position="261"/>
        <end position="280"/>
    </location>
</feature>
<name>A0A2T9YLZ0_9FUNG</name>
<accession>A0A2T9YLZ0</accession>
<gene>
    <name evidence="2" type="ORF">BB561_003336</name>
</gene>
<protein>
    <submittedName>
        <fullName evidence="2">Uncharacterized protein</fullName>
    </submittedName>
</protein>
<proteinExistence type="predicted"/>
<dbReference type="Proteomes" id="UP000245383">
    <property type="component" value="Unassembled WGS sequence"/>
</dbReference>
<organism evidence="2 3">
    <name type="scientific">Smittium simulii</name>
    <dbReference type="NCBI Taxonomy" id="133385"/>
    <lineage>
        <taxon>Eukaryota</taxon>
        <taxon>Fungi</taxon>
        <taxon>Fungi incertae sedis</taxon>
        <taxon>Zoopagomycota</taxon>
        <taxon>Kickxellomycotina</taxon>
        <taxon>Harpellomycetes</taxon>
        <taxon>Harpellales</taxon>
        <taxon>Legeriomycetaceae</taxon>
        <taxon>Smittium</taxon>
    </lineage>
</organism>
<evidence type="ECO:0000313" key="3">
    <source>
        <dbReference type="Proteomes" id="UP000245383"/>
    </source>
</evidence>
<reference evidence="2 3" key="1">
    <citation type="journal article" date="2018" name="MBio">
        <title>Comparative Genomics Reveals the Core Gene Toolbox for the Fungus-Insect Symbiosis.</title>
        <authorList>
            <person name="Wang Y."/>
            <person name="Stata M."/>
            <person name="Wang W."/>
            <person name="Stajich J.E."/>
            <person name="White M.M."/>
            <person name="Moncalvo J.M."/>
        </authorList>
    </citation>
    <scope>NUCLEOTIDE SEQUENCE [LARGE SCALE GENOMIC DNA]</scope>
    <source>
        <strain evidence="2 3">SWE-8-4</strain>
    </source>
</reference>
<dbReference type="EMBL" id="MBFR01000131">
    <property type="protein sequence ID" value="PVU93353.1"/>
    <property type="molecule type" value="Genomic_DNA"/>
</dbReference>
<evidence type="ECO:0000313" key="2">
    <source>
        <dbReference type="EMBL" id="PVU93353.1"/>
    </source>
</evidence>